<dbReference type="Gene3D" id="1.20.1260.10">
    <property type="match status" value="1"/>
</dbReference>
<dbReference type="InterPro" id="IPR010287">
    <property type="entry name" value="DUF892_YciF-like"/>
</dbReference>
<dbReference type="Proteomes" id="UP000240978">
    <property type="component" value="Unassembled WGS sequence"/>
</dbReference>
<evidence type="ECO:0000313" key="2">
    <source>
        <dbReference type="EMBL" id="PSL35772.1"/>
    </source>
</evidence>
<feature type="compositionally biased region" description="Low complexity" evidence="1">
    <location>
        <begin position="29"/>
        <end position="49"/>
    </location>
</feature>
<name>A0A2P8GP78_9BACT</name>
<evidence type="ECO:0000313" key="3">
    <source>
        <dbReference type="Proteomes" id="UP000240978"/>
    </source>
</evidence>
<reference evidence="2 3" key="1">
    <citation type="submission" date="2018-03" db="EMBL/GenBank/DDBJ databases">
        <title>Genomic Encyclopedia of Archaeal and Bacterial Type Strains, Phase II (KMG-II): from individual species to whole genera.</title>
        <authorList>
            <person name="Goeker M."/>
        </authorList>
    </citation>
    <scope>NUCLEOTIDE SEQUENCE [LARGE SCALE GENOMIC DNA]</scope>
    <source>
        <strain evidence="2 3">DSM 18107</strain>
    </source>
</reference>
<accession>A0A2P8GP78</accession>
<feature type="compositionally biased region" description="Low complexity" evidence="1">
    <location>
        <begin position="1"/>
        <end position="18"/>
    </location>
</feature>
<dbReference type="EMBL" id="PYGK01000001">
    <property type="protein sequence ID" value="PSL35772.1"/>
    <property type="molecule type" value="Genomic_DNA"/>
</dbReference>
<feature type="region of interest" description="Disordered" evidence="1">
    <location>
        <begin position="1"/>
        <end position="55"/>
    </location>
</feature>
<dbReference type="RefSeq" id="WP_106600327.1">
    <property type="nucleotide sequence ID" value="NZ_PYGK01000001.1"/>
</dbReference>
<dbReference type="SUPFAM" id="SSF47240">
    <property type="entry name" value="Ferritin-like"/>
    <property type="match status" value="1"/>
</dbReference>
<dbReference type="PANTHER" id="PTHR30565">
    <property type="entry name" value="PROTEIN YCIF"/>
    <property type="match status" value="1"/>
</dbReference>
<dbReference type="InterPro" id="IPR047114">
    <property type="entry name" value="YciF"/>
</dbReference>
<dbReference type="InterPro" id="IPR009078">
    <property type="entry name" value="Ferritin-like_SF"/>
</dbReference>
<proteinExistence type="predicted"/>
<comment type="caution">
    <text evidence="2">The sequence shown here is derived from an EMBL/GenBank/DDBJ whole genome shotgun (WGS) entry which is preliminary data.</text>
</comment>
<gene>
    <name evidence="2" type="ORF">CLV42_101534</name>
</gene>
<keyword evidence="3" id="KW-1185">Reference proteome</keyword>
<sequence length="218" mass="23746">MATRTQSKSRTSSQSGTTARSAAGNKSMSSSRPAQKTSSSSSRSRSSKSQNEDMPNSKFHQLFLDLLKDIYWAEKALVKALGKMQKAATSEELADAIATHQEQTREHVSRLEQVFEFVGQTAKAKKCPAMEGLIAEGQEVIDDTEEDSAVRDAGIIICSQKIEHYEIASYGSLRTLAGKMGHEDAARLLDQTLSEEKETDALLTQLAESSVNEEAAAE</sequence>
<dbReference type="OrthoDB" id="9795056at2"/>
<dbReference type="PANTHER" id="PTHR30565:SF9">
    <property type="entry name" value="PROTEIN YCIF"/>
    <property type="match status" value="1"/>
</dbReference>
<protein>
    <submittedName>
        <fullName evidence="2">Ferritin-like metal-binding protein YciE</fullName>
    </submittedName>
</protein>
<dbReference type="InterPro" id="IPR012347">
    <property type="entry name" value="Ferritin-like"/>
</dbReference>
<evidence type="ECO:0000256" key="1">
    <source>
        <dbReference type="SAM" id="MobiDB-lite"/>
    </source>
</evidence>
<dbReference type="AlphaFoldDB" id="A0A2P8GP78"/>
<dbReference type="Pfam" id="PF05974">
    <property type="entry name" value="DUF892"/>
    <property type="match status" value="1"/>
</dbReference>
<dbReference type="CDD" id="cd07909">
    <property type="entry name" value="YciF"/>
    <property type="match status" value="1"/>
</dbReference>
<organism evidence="2 3">
    <name type="scientific">Chitinophaga ginsengisoli</name>
    <dbReference type="NCBI Taxonomy" id="363837"/>
    <lineage>
        <taxon>Bacteria</taxon>
        <taxon>Pseudomonadati</taxon>
        <taxon>Bacteroidota</taxon>
        <taxon>Chitinophagia</taxon>
        <taxon>Chitinophagales</taxon>
        <taxon>Chitinophagaceae</taxon>
        <taxon>Chitinophaga</taxon>
    </lineage>
</organism>